<gene>
    <name evidence="4" type="ORF">OU419_16960</name>
</gene>
<organism evidence="4 5">
    <name type="scientific">Pseudomonas triclosanedens</name>
    <dbReference type="NCBI Taxonomy" id="2961893"/>
    <lineage>
        <taxon>Bacteria</taxon>
        <taxon>Pseudomonadati</taxon>
        <taxon>Pseudomonadota</taxon>
        <taxon>Gammaproteobacteria</taxon>
        <taxon>Pseudomonadales</taxon>
        <taxon>Pseudomonadaceae</taxon>
        <taxon>Pseudomonas</taxon>
    </lineage>
</organism>
<reference evidence="4" key="1">
    <citation type="submission" date="2022-11" db="EMBL/GenBank/DDBJ databases">
        <title>Pseudomonas triclosanedens sp. nov., a triclosan degrader isolated from activated sludge.</title>
        <authorList>
            <person name="Yin Y."/>
            <person name="Lu Z."/>
        </authorList>
    </citation>
    <scope>NUCLEOTIDE SEQUENCE</scope>
    <source>
        <strain evidence="4">ZM23</strain>
    </source>
</reference>
<dbReference type="SUPFAM" id="SSF53335">
    <property type="entry name" value="S-adenosyl-L-methionine-dependent methyltransferases"/>
    <property type="match status" value="1"/>
</dbReference>
<sequence>MIQSPVIRYHGGKFRLAPWVISHFPPHTCYVESFGGAAGVLMQKERAYAKVYNDLDGDIVNLFRVLQLEETREQLTRQLVLTPYARGEFDRAWEPTADPVEQARRTIIRAQMGFGSAGATKGRTGFRIDTKRQYGTAQALWQEYPEQVAEIGQRLQGVLIENRPAIEVMKAHDGPETLHYVDPPYVFATRHASASSRQYYRHEMDDGQHRDLLDELLELEGMVVLSGYSSEIYQRRLDGWSMNTTNARISAARGTAVRQECLWLNPACMRALSQMGLDFGEYDIFNDTKEPAA</sequence>
<keyword evidence="2" id="KW-0808">Transferase</keyword>
<dbReference type="GO" id="GO:0008168">
    <property type="term" value="F:methyltransferase activity"/>
    <property type="evidence" value="ECO:0007669"/>
    <property type="project" value="UniProtKB-KW"/>
</dbReference>
<dbReference type="Gene3D" id="3.40.50.150">
    <property type="entry name" value="Vaccinia Virus protein VP39"/>
    <property type="match status" value="2"/>
</dbReference>
<dbReference type="GO" id="GO:0032259">
    <property type="term" value="P:methylation"/>
    <property type="evidence" value="ECO:0007669"/>
    <property type="project" value="UniProtKB-KW"/>
</dbReference>
<evidence type="ECO:0000256" key="2">
    <source>
        <dbReference type="ARBA" id="ARBA00022679"/>
    </source>
</evidence>
<dbReference type="InterPro" id="IPR029063">
    <property type="entry name" value="SAM-dependent_MTases_sf"/>
</dbReference>
<evidence type="ECO:0000313" key="5">
    <source>
        <dbReference type="Proteomes" id="UP001163624"/>
    </source>
</evidence>
<dbReference type="InterPro" id="IPR012263">
    <property type="entry name" value="M_m6A_EcoRV"/>
</dbReference>
<keyword evidence="1 4" id="KW-0489">Methyltransferase</keyword>
<dbReference type="Pfam" id="PF02086">
    <property type="entry name" value="MethyltransfD12"/>
    <property type="match status" value="1"/>
</dbReference>
<keyword evidence="5" id="KW-1185">Reference proteome</keyword>
<dbReference type="PANTHER" id="PTHR30481">
    <property type="entry name" value="DNA ADENINE METHYLASE"/>
    <property type="match status" value="1"/>
</dbReference>
<evidence type="ECO:0000256" key="1">
    <source>
        <dbReference type="ARBA" id="ARBA00022603"/>
    </source>
</evidence>
<protein>
    <submittedName>
        <fullName evidence="4">DNA adenine methylase</fullName>
    </submittedName>
</protein>
<dbReference type="InterPro" id="IPR012327">
    <property type="entry name" value="MeTrfase_D12"/>
</dbReference>
<dbReference type="PANTHER" id="PTHR30481:SF4">
    <property type="entry name" value="SITE-SPECIFIC DNA-METHYLTRANSFERASE (ADENINE-SPECIFIC)"/>
    <property type="match status" value="1"/>
</dbReference>
<keyword evidence="3" id="KW-0949">S-adenosyl-L-methionine</keyword>
<dbReference type="EMBL" id="CP113432">
    <property type="protein sequence ID" value="WAI47466.1"/>
    <property type="molecule type" value="Genomic_DNA"/>
</dbReference>
<dbReference type="RefSeq" id="WP_254473642.1">
    <property type="nucleotide sequence ID" value="NZ_CP113432.1"/>
</dbReference>
<proteinExistence type="predicted"/>
<evidence type="ECO:0000256" key="3">
    <source>
        <dbReference type="ARBA" id="ARBA00022691"/>
    </source>
</evidence>
<accession>A0ABY6ZRQ4</accession>
<dbReference type="Proteomes" id="UP001163624">
    <property type="component" value="Chromosome"/>
</dbReference>
<dbReference type="PRINTS" id="PR00505">
    <property type="entry name" value="D12N6MTFRASE"/>
</dbReference>
<evidence type="ECO:0000313" key="4">
    <source>
        <dbReference type="EMBL" id="WAI47466.1"/>
    </source>
</evidence>
<name>A0ABY6ZRQ4_9PSED</name>
<dbReference type="PIRSF" id="PIRSF000398">
    <property type="entry name" value="M_m6A_EcoRV"/>
    <property type="match status" value="1"/>
</dbReference>